<dbReference type="GO" id="GO:0006310">
    <property type="term" value="P:DNA recombination"/>
    <property type="evidence" value="ECO:0007669"/>
    <property type="project" value="TreeGrafter"/>
</dbReference>
<dbReference type="FunFam" id="3.40.50.140:FF:000002">
    <property type="entry name" value="DNA topoisomerase"/>
    <property type="match status" value="1"/>
</dbReference>
<comment type="function">
    <text evidence="7">Introduces a single-strand break via transesterification at a target site in duplex DNA. Releases the supercoiling and torsional tension of DNA introduced during the DNA replication and transcription by transiently cleaving and rejoining one strand of the DNA duplex. The scissile phosphodiester is attacked by the catalytic tyrosine of the enzyme, resulting in the formation of a DNA-(5'-phosphotyrosyl)-enzyme intermediate and the expulsion of a 3'-OH DNA strand.</text>
</comment>
<dbReference type="InterPro" id="IPR013497">
    <property type="entry name" value="Topo_IA_cen"/>
</dbReference>
<dbReference type="OMA" id="VIHNVYS"/>
<evidence type="ECO:0000313" key="12">
    <source>
        <dbReference type="EnsemblMetazoa" id="CapteP182010"/>
    </source>
</evidence>
<dbReference type="InterPro" id="IPR023405">
    <property type="entry name" value="Topo_IA_core_domain"/>
</dbReference>
<feature type="region of interest" description="Disordered" evidence="8">
    <location>
        <begin position="810"/>
        <end position="856"/>
    </location>
</feature>
<evidence type="ECO:0000313" key="11">
    <source>
        <dbReference type="EMBL" id="ELU16364.1"/>
    </source>
</evidence>
<name>R7VCK8_CAPTE</name>
<keyword evidence="4 7" id="KW-0799">Topoisomerase</keyword>
<dbReference type="PROSITE" id="PS52039">
    <property type="entry name" value="TOPO_IA_2"/>
    <property type="match status" value="1"/>
</dbReference>
<evidence type="ECO:0000256" key="4">
    <source>
        <dbReference type="ARBA" id="ARBA00023029"/>
    </source>
</evidence>
<feature type="domain" description="Toprim" evidence="9">
    <location>
        <begin position="3"/>
        <end position="148"/>
    </location>
</feature>
<evidence type="ECO:0000256" key="2">
    <source>
        <dbReference type="ARBA" id="ARBA00009446"/>
    </source>
</evidence>
<dbReference type="GO" id="GO:0003677">
    <property type="term" value="F:DNA binding"/>
    <property type="evidence" value="ECO:0007669"/>
    <property type="project" value="UniProtKB-KW"/>
</dbReference>
<dbReference type="OrthoDB" id="430051at2759"/>
<dbReference type="SUPFAM" id="SSF56712">
    <property type="entry name" value="Prokaryotic type I DNA topoisomerase"/>
    <property type="match status" value="1"/>
</dbReference>
<dbReference type="SMART" id="SM00437">
    <property type="entry name" value="TOP1Ac"/>
    <property type="match status" value="1"/>
</dbReference>
<dbReference type="EMBL" id="KB293180">
    <property type="protein sequence ID" value="ELU16364.1"/>
    <property type="molecule type" value="Genomic_DNA"/>
</dbReference>
<dbReference type="PRINTS" id="PR00417">
    <property type="entry name" value="PRTPISMRASEI"/>
</dbReference>
<evidence type="ECO:0000259" key="10">
    <source>
        <dbReference type="PROSITE" id="PS52039"/>
    </source>
</evidence>
<dbReference type="InterPro" id="IPR000380">
    <property type="entry name" value="Topo_IA"/>
</dbReference>
<dbReference type="PROSITE" id="PS50880">
    <property type="entry name" value="TOPRIM"/>
    <property type="match status" value="1"/>
</dbReference>
<dbReference type="FunCoup" id="R7VCK8">
    <property type="interactions" value="1903"/>
</dbReference>
<dbReference type="Pfam" id="PF01131">
    <property type="entry name" value="Topoisom_bac"/>
    <property type="match status" value="1"/>
</dbReference>
<accession>R7VCK8</accession>
<dbReference type="Gene3D" id="3.40.50.140">
    <property type="match status" value="1"/>
</dbReference>
<evidence type="ECO:0000256" key="8">
    <source>
        <dbReference type="SAM" id="MobiDB-lite"/>
    </source>
</evidence>
<dbReference type="InterPro" id="IPR023406">
    <property type="entry name" value="Topo_IA_AS"/>
</dbReference>
<reference evidence="11 13" key="2">
    <citation type="journal article" date="2013" name="Nature">
        <title>Insights into bilaterian evolution from three spiralian genomes.</title>
        <authorList>
            <person name="Simakov O."/>
            <person name="Marletaz F."/>
            <person name="Cho S.J."/>
            <person name="Edsinger-Gonzales E."/>
            <person name="Havlak P."/>
            <person name="Hellsten U."/>
            <person name="Kuo D.H."/>
            <person name="Larsson T."/>
            <person name="Lv J."/>
            <person name="Arendt D."/>
            <person name="Savage R."/>
            <person name="Osoegawa K."/>
            <person name="de Jong P."/>
            <person name="Grimwood J."/>
            <person name="Chapman J.A."/>
            <person name="Shapiro H."/>
            <person name="Aerts A."/>
            <person name="Otillar R.P."/>
            <person name="Terry A.Y."/>
            <person name="Boore J.L."/>
            <person name="Grigoriev I.V."/>
            <person name="Lindberg D.R."/>
            <person name="Seaver E.C."/>
            <person name="Weisblat D.A."/>
            <person name="Putnam N.H."/>
            <person name="Rokhsar D.S."/>
        </authorList>
    </citation>
    <scope>NUCLEOTIDE SEQUENCE</scope>
    <source>
        <strain evidence="11 13">I ESC-2004</strain>
    </source>
</reference>
<reference evidence="13" key="1">
    <citation type="submission" date="2012-12" db="EMBL/GenBank/DDBJ databases">
        <authorList>
            <person name="Hellsten U."/>
            <person name="Grimwood J."/>
            <person name="Chapman J.A."/>
            <person name="Shapiro H."/>
            <person name="Aerts A."/>
            <person name="Otillar R.P."/>
            <person name="Terry A.Y."/>
            <person name="Boore J.L."/>
            <person name="Simakov O."/>
            <person name="Marletaz F."/>
            <person name="Cho S.-J."/>
            <person name="Edsinger-Gonzales E."/>
            <person name="Havlak P."/>
            <person name="Kuo D.-H."/>
            <person name="Larsson T."/>
            <person name="Lv J."/>
            <person name="Arendt D."/>
            <person name="Savage R."/>
            <person name="Osoegawa K."/>
            <person name="de Jong P."/>
            <person name="Lindberg D.R."/>
            <person name="Seaver E.C."/>
            <person name="Weisblat D.A."/>
            <person name="Putnam N.H."/>
            <person name="Grigoriev I.V."/>
            <person name="Rokhsar D.S."/>
        </authorList>
    </citation>
    <scope>NUCLEOTIDE SEQUENCE</scope>
    <source>
        <strain evidence="13">I ESC-2004</strain>
    </source>
</reference>
<feature type="compositionally biased region" description="Basic residues" evidence="8">
    <location>
        <begin position="826"/>
        <end position="841"/>
    </location>
</feature>
<evidence type="ECO:0000256" key="5">
    <source>
        <dbReference type="ARBA" id="ARBA00023125"/>
    </source>
</evidence>
<dbReference type="Gene3D" id="1.10.290.10">
    <property type="entry name" value="Topoisomerase I, domain 4"/>
    <property type="match status" value="1"/>
</dbReference>
<feature type="domain" description="Topo IA-type catalytic" evidence="10">
    <location>
        <begin position="166"/>
        <end position="589"/>
    </location>
</feature>
<evidence type="ECO:0000256" key="6">
    <source>
        <dbReference type="ARBA" id="ARBA00023235"/>
    </source>
</evidence>
<reference evidence="12" key="3">
    <citation type="submission" date="2015-06" db="UniProtKB">
        <authorList>
            <consortium name="EnsemblMetazoa"/>
        </authorList>
    </citation>
    <scope>IDENTIFICATION</scope>
</reference>
<dbReference type="InterPro" id="IPR006171">
    <property type="entry name" value="TOPRIM_dom"/>
</dbReference>
<dbReference type="Pfam" id="PF01751">
    <property type="entry name" value="Toprim"/>
    <property type="match status" value="1"/>
</dbReference>
<organism evidence="11">
    <name type="scientific">Capitella teleta</name>
    <name type="common">Polychaete worm</name>
    <dbReference type="NCBI Taxonomy" id="283909"/>
    <lineage>
        <taxon>Eukaryota</taxon>
        <taxon>Metazoa</taxon>
        <taxon>Spiralia</taxon>
        <taxon>Lophotrochozoa</taxon>
        <taxon>Annelida</taxon>
        <taxon>Polychaeta</taxon>
        <taxon>Sedentaria</taxon>
        <taxon>Scolecida</taxon>
        <taxon>Capitellidae</taxon>
        <taxon>Capitella</taxon>
    </lineage>
</organism>
<dbReference type="InterPro" id="IPR003602">
    <property type="entry name" value="Topo_IA_DNA-bd_dom"/>
</dbReference>
<evidence type="ECO:0000256" key="3">
    <source>
        <dbReference type="ARBA" id="ARBA00012891"/>
    </source>
</evidence>
<dbReference type="PANTHER" id="PTHR11390">
    <property type="entry name" value="PROKARYOTIC DNA TOPOISOMERASE"/>
    <property type="match status" value="1"/>
</dbReference>
<dbReference type="InterPro" id="IPR056452">
    <property type="entry name" value="Zn_ribbon_TOP3B"/>
</dbReference>
<dbReference type="InterPro" id="IPR013824">
    <property type="entry name" value="Topo_IA_cen_sub1"/>
</dbReference>
<dbReference type="GO" id="GO:0006265">
    <property type="term" value="P:DNA topological change"/>
    <property type="evidence" value="ECO:0007669"/>
    <property type="project" value="InterPro"/>
</dbReference>
<evidence type="ECO:0000256" key="1">
    <source>
        <dbReference type="ARBA" id="ARBA00000213"/>
    </source>
</evidence>
<dbReference type="SMART" id="SM00436">
    <property type="entry name" value="TOP1Bc"/>
    <property type="match status" value="1"/>
</dbReference>
<comment type="similarity">
    <text evidence="2 7">Belongs to the type IA topoisomerase family.</text>
</comment>
<dbReference type="InterPro" id="IPR034144">
    <property type="entry name" value="TOPRIM_TopoIII"/>
</dbReference>
<dbReference type="SMART" id="SM00493">
    <property type="entry name" value="TOPRIM"/>
    <property type="match status" value="1"/>
</dbReference>
<dbReference type="FunFam" id="1.10.290.10:FF:000001">
    <property type="entry name" value="DNA topoisomerase"/>
    <property type="match status" value="1"/>
</dbReference>
<dbReference type="Gene3D" id="1.10.460.10">
    <property type="entry name" value="Topoisomerase I, domain 2"/>
    <property type="match status" value="1"/>
</dbReference>
<dbReference type="Pfam" id="PF23546">
    <property type="entry name" value="Zn_ribbon_TOP3B"/>
    <property type="match status" value="1"/>
</dbReference>
<gene>
    <name evidence="11" type="ORF">CAPTEDRAFT_182010</name>
</gene>
<dbReference type="InterPro" id="IPR013826">
    <property type="entry name" value="Topo_IA_cen_sub3"/>
</dbReference>
<evidence type="ECO:0000256" key="7">
    <source>
        <dbReference type="RuleBase" id="RU362092"/>
    </source>
</evidence>
<dbReference type="Proteomes" id="UP000014760">
    <property type="component" value="Unassembled WGS sequence"/>
</dbReference>
<comment type="catalytic activity">
    <reaction evidence="1 7">
        <text>ATP-independent breakage of single-stranded DNA, followed by passage and rejoining.</text>
        <dbReference type="EC" id="5.6.2.1"/>
    </reaction>
</comment>
<dbReference type="CDD" id="cd00186">
    <property type="entry name" value="TOP1Ac"/>
    <property type="match status" value="1"/>
</dbReference>
<dbReference type="EC" id="5.6.2.1" evidence="3 7"/>
<dbReference type="Gene3D" id="2.70.20.10">
    <property type="entry name" value="Topoisomerase I, domain 3"/>
    <property type="match status" value="1"/>
</dbReference>
<dbReference type="InterPro" id="IPR003601">
    <property type="entry name" value="Topo_IA_2"/>
</dbReference>
<dbReference type="STRING" id="283909.R7VCK8"/>
<dbReference type="EMBL" id="AMQN01000600">
    <property type="status" value="NOT_ANNOTATED_CDS"/>
    <property type="molecule type" value="Genomic_DNA"/>
</dbReference>
<dbReference type="InterPro" id="IPR013825">
    <property type="entry name" value="Topo_IA_cen_sub2"/>
</dbReference>
<keyword evidence="6 7" id="KW-0413">Isomerase</keyword>
<dbReference type="GO" id="GO:0006281">
    <property type="term" value="P:DNA repair"/>
    <property type="evidence" value="ECO:0007669"/>
    <property type="project" value="TreeGrafter"/>
</dbReference>
<dbReference type="HOGENOM" id="CLU_002929_1_0_1"/>
<proteinExistence type="inferred from homology"/>
<evidence type="ECO:0000313" key="13">
    <source>
        <dbReference type="Proteomes" id="UP000014760"/>
    </source>
</evidence>
<protein>
    <recommendedName>
        <fullName evidence="3 7">DNA topoisomerase</fullName>
        <ecNumber evidence="3 7">5.6.2.1</ecNumber>
    </recommendedName>
</protein>
<dbReference type="AlphaFoldDB" id="R7VCK8"/>
<keyword evidence="13" id="KW-1185">Reference proteome</keyword>
<dbReference type="GO" id="GO:0003917">
    <property type="term" value="F:DNA topoisomerase type I (single strand cut, ATP-independent) activity"/>
    <property type="evidence" value="ECO:0007669"/>
    <property type="project" value="UniProtKB-EC"/>
</dbReference>
<dbReference type="PANTHER" id="PTHR11390:SF20">
    <property type="entry name" value="DNA TOPOISOMERASE 3-BETA-1"/>
    <property type="match status" value="1"/>
</dbReference>
<sequence>MKSAIMVAEKPSLAQSLAKILSGGQMSSRKGSNGACSIHEFTGRFPPTGETVRFKFTSVCGHVLSLDFLGKFNNWDRVDPVELFDAPTQKKETTEKLRMPQFLEKEARGADYLVLWLDCDKEGENICFEVIDSVKHSMNRSIFRAHFSAITDTDVKKAFNTLGVPNENEAMSVDARQELDLRIGCAFTRYQTKFFQGKYGDLDSTLISYGPCQTPTLGFCVDRHDRIQSFKPETFWVIQMQVVHPSGKMMSLDWERVRIFDNEVARMFLSMIKANDKAVIVDVQKKEKSKARPMALNTVEMLRTASSGLGIGPSTCMMIAERLYTQGYISYPRTETTHYPENFDLKGTLRIQQNNHEWGAEVKALLNEGIQKPKKGSDAGDHPPITPMRSATEAELGHDAWRLYSFITRHFIGTISPDCKYLQTTISFKVGNEEFSCTGKTLISAGFTSVMTWQALAADENLPKCTVGEKCEISNVKLAERQTSPPDYLTEAELITLMEKHGIGTDASIPVHINNICERNYVNVTATGRKLKPTTLGIVLVHGYVKIDADLIKPTMRAAVEQQLNLIAQGKADFNAVLQHAIDIFKRKFKYFVENINSMDELFEVSFSPLADSGKPMSRCGKCRRYMKYVQAKPSRLHCSSCDDTYSLPQNGNIKIYKELKCPLDDFELIYWTAGPNTKGFPFCPYCYNNSPFHDMKKGMGCNECTHPTCGNAFGQTGVSACVECGGVLVLDPLSGPKWKVACNKCNVMFNLFDSAKNVEVTDETCEECQSAIIDIQFKNKSPLESGSMQYTGCLFCDPQLKPLVRMKHATNAPRRGGGRPGGRGRGGRGRGGRGRGRGRGGKPMDKMAQLDSYFV</sequence>
<dbReference type="EnsemblMetazoa" id="CapteT182010">
    <property type="protein sequence ID" value="CapteP182010"/>
    <property type="gene ID" value="CapteG182010"/>
</dbReference>
<dbReference type="GO" id="GO:0005634">
    <property type="term" value="C:nucleus"/>
    <property type="evidence" value="ECO:0007669"/>
    <property type="project" value="TreeGrafter"/>
</dbReference>
<keyword evidence="5 7" id="KW-0238">DNA-binding</keyword>
<evidence type="ECO:0000259" key="9">
    <source>
        <dbReference type="PROSITE" id="PS50880"/>
    </source>
</evidence>
<dbReference type="PROSITE" id="PS00396">
    <property type="entry name" value="TOPO_IA_1"/>
    <property type="match status" value="1"/>
</dbReference>
<dbReference type="CDD" id="cd03362">
    <property type="entry name" value="TOPRIM_TopoIA_TopoIII"/>
    <property type="match status" value="1"/>
</dbReference>